<dbReference type="InterPro" id="IPR027417">
    <property type="entry name" value="P-loop_NTPase"/>
</dbReference>
<dbReference type="Pfam" id="PF13401">
    <property type="entry name" value="AAA_22"/>
    <property type="match status" value="1"/>
</dbReference>
<dbReference type="RefSeq" id="WP_188494818.1">
    <property type="nucleotide sequence ID" value="NZ_BMGA01000008.1"/>
</dbReference>
<dbReference type="Proteomes" id="UP000658793">
    <property type="component" value="Unassembled WGS sequence"/>
</dbReference>
<sequence>MTQQQKIKIVEDLEMLILQKGSQNKVAAEMKSVSAATLSQMRNHNWENIADEMWRKVGSYLGTNDKEWVYCSDTRNAEELRRIYDEAQKFKEVYGIVGPSGHGKTASAKVYEENNRNVINIFCTNYMDERGFLSEVLAKMGKDSAGMTVTKLMSKIVLEVKSRENILFIFNEFDKLNDKVIYLFISLFNELEDDCGMVISATHFLERKIAKGVVLDKMGYREVLSRVGGKFFELEPNNYADTLKICSTNGVTNEEVIRTIYRDSKGDGRRIKRLVNSHKRANNERNAV</sequence>
<accession>A0ABQ1HQ22</accession>
<evidence type="ECO:0000313" key="2">
    <source>
        <dbReference type="EMBL" id="GGA84438.1"/>
    </source>
</evidence>
<dbReference type="InterPro" id="IPR049945">
    <property type="entry name" value="AAA_22"/>
</dbReference>
<dbReference type="SUPFAM" id="SSF52540">
    <property type="entry name" value="P-loop containing nucleoside triphosphate hydrolases"/>
    <property type="match status" value="1"/>
</dbReference>
<comment type="caution">
    <text evidence="2">The sequence shown here is derived from an EMBL/GenBank/DDBJ whole genome shotgun (WGS) entry which is preliminary data.</text>
</comment>
<evidence type="ECO:0000313" key="3">
    <source>
        <dbReference type="Proteomes" id="UP000658793"/>
    </source>
</evidence>
<protein>
    <recommendedName>
        <fullName evidence="1">ORC1/DEAH AAA+ ATPase domain-containing protein</fullName>
    </recommendedName>
</protein>
<reference evidence="3" key="1">
    <citation type="journal article" date="2019" name="Int. J. Syst. Evol. Microbiol.">
        <title>The Global Catalogue of Microorganisms (GCM) 10K type strain sequencing project: providing services to taxonomists for standard genome sequencing and annotation.</title>
        <authorList>
            <consortium name="The Broad Institute Genomics Platform"/>
            <consortium name="The Broad Institute Genome Sequencing Center for Infectious Disease"/>
            <person name="Wu L."/>
            <person name="Ma J."/>
        </authorList>
    </citation>
    <scope>NUCLEOTIDE SEQUENCE [LARGE SCALE GENOMIC DNA]</scope>
    <source>
        <strain evidence="3">CGMCC 1.12811</strain>
    </source>
</reference>
<name>A0ABQ1HQ22_9FLAO</name>
<evidence type="ECO:0000259" key="1">
    <source>
        <dbReference type="Pfam" id="PF13401"/>
    </source>
</evidence>
<proteinExistence type="predicted"/>
<dbReference type="Gene3D" id="3.40.50.300">
    <property type="entry name" value="P-loop containing nucleotide triphosphate hydrolases"/>
    <property type="match status" value="1"/>
</dbReference>
<gene>
    <name evidence="2" type="ORF">GCM10008015_26530</name>
</gene>
<dbReference type="EMBL" id="BMGA01000008">
    <property type="protein sequence ID" value="GGA84438.1"/>
    <property type="molecule type" value="Genomic_DNA"/>
</dbReference>
<organism evidence="2 3">
    <name type="scientific">Flavobacterium palustre</name>
    <dbReference type="NCBI Taxonomy" id="1476463"/>
    <lineage>
        <taxon>Bacteria</taxon>
        <taxon>Pseudomonadati</taxon>
        <taxon>Bacteroidota</taxon>
        <taxon>Flavobacteriia</taxon>
        <taxon>Flavobacteriales</taxon>
        <taxon>Flavobacteriaceae</taxon>
        <taxon>Flavobacterium</taxon>
    </lineage>
</organism>
<keyword evidence="3" id="KW-1185">Reference proteome</keyword>
<feature type="domain" description="ORC1/DEAH AAA+ ATPase" evidence="1">
    <location>
        <begin position="96"/>
        <end position="207"/>
    </location>
</feature>